<organism evidence="13 14">
    <name type="scientific">Fervidibacillus albus</name>
    <dbReference type="NCBI Taxonomy" id="2980026"/>
    <lineage>
        <taxon>Bacteria</taxon>
        <taxon>Bacillati</taxon>
        <taxon>Bacillota</taxon>
        <taxon>Bacilli</taxon>
        <taxon>Bacillales</taxon>
        <taxon>Bacillaceae</taxon>
        <taxon>Fervidibacillus</taxon>
    </lineage>
</organism>
<keyword evidence="10" id="KW-0119">Carbohydrate metabolism</keyword>
<comment type="cofactor">
    <cofactor evidence="1">
        <name>Mg(2+)</name>
        <dbReference type="ChEBI" id="CHEBI:18420"/>
    </cofactor>
</comment>
<dbReference type="EMBL" id="CP106878">
    <property type="protein sequence ID" value="WAA09288.1"/>
    <property type="molecule type" value="Genomic_DNA"/>
</dbReference>
<evidence type="ECO:0000256" key="4">
    <source>
        <dbReference type="ARBA" id="ARBA00022723"/>
    </source>
</evidence>
<evidence type="ECO:0000256" key="12">
    <source>
        <dbReference type="ARBA" id="ARBA00048451"/>
    </source>
</evidence>
<dbReference type="GO" id="GO:0005524">
    <property type="term" value="F:ATP binding"/>
    <property type="evidence" value="ECO:0007669"/>
    <property type="project" value="UniProtKB-KW"/>
</dbReference>
<evidence type="ECO:0000256" key="1">
    <source>
        <dbReference type="ARBA" id="ARBA00001946"/>
    </source>
</evidence>
<keyword evidence="6" id="KW-0418">Kinase</keyword>
<evidence type="ECO:0000256" key="6">
    <source>
        <dbReference type="ARBA" id="ARBA00022777"/>
    </source>
</evidence>
<dbReference type="Proteomes" id="UP001164718">
    <property type="component" value="Chromosome"/>
</dbReference>
<evidence type="ECO:0000313" key="13">
    <source>
        <dbReference type="EMBL" id="WAA09288.1"/>
    </source>
</evidence>
<dbReference type="Gene3D" id="3.30.420.40">
    <property type="match status" value="2"/>
</dbReference>
<dbReference type="PROSITE" id="PS01125">
    <property type="entry name" value="ROK"/>
    <property type="match status" value="1"/>
</dbReference>
<evidence type="ECO:0000256" key="2">
    <source>
        <dbReference type="ARBA" id="ARBA00006479"/>
    </source>
</evidence>
<comment type="catalytic activity">
    <reaction evidence="12">
        <text>D-fructose + ATP = D-fructose 6-phosphate + ADP + H(+)</text>
        <dbReference type="Rhea" id="RHEA:16125"/>
        <dbReference type="ChEBI" id="CHEBI:15378"/>
        <dbReference type="ChEBI" id="CHEBI:30616"/>
        <dbReference type="ChEBI" id="CHEBI:37721"/>
        <dbReference type="ChEBI" id="CHEBI:61527"/>
        <dbReference type="ChEBI" id="CHEBI:456216"/>
        <dbReference type="EC" id="2.7.1.4"/>
    </reaction>
</comment>
<dbReference type="SUPFAM" id="SSF53067">
    <property type="entry name" value="Actin-like ATPase domain"/>
    <property type="match status" value="1"/>
</dbReference>
<dbReference type="Pfam" id="PF00480">
    <property type="entry name" value="ROK"/>
    <property type="match status" value="1"/>
</dbReference>
<dbReference type="PANTHER" id="PTHR42742">
    <property type="entry name" value="TRANSCRIPTIONAL REPRESSOR MPRA"/>
    <property type="match status" value="1"/>
</dbReference>
<dbReference type="InterPro" id="IPR051804">
    <property type="entry name" value="Carb_Metab_Reg_Kinase/Isom"/>
</dbReference>
<keyword evidence="7" id="KW-0862">Zinc</keyword>
<keyword evidence="5" id="KW-0547">Nucleotide-binding</keyword>
<dbReference type="AlphaFoldDB" id="A0A9E8RVT0"/>
<name>A0A9E8RVT0_9BACI</name>
<reference evidence="13" key="1">
    <citation type="submission" date="2022-09" db="EMBL/GenBank/DDBJ databases">
        <title>Complete Genomes of Fervidibacillus albus and Fervidibacillus halotolerans isolated from tidal flat sediments.</title>
        <authorList>
            <person name="Kwon K.K."/>
            <person name="Yang S.-H."/>
            <person name="Park M.J."/>
            <person name="Oh H.-M."/>
        </authorList>
    </citation>
    <scope>NUCLEOTIDE SEQUENCE</scope>
    <source>
        <strain evidence="13">MEBiC13591</strain>
    </source>
</reference>
<evidence type="ECO:0000256" key="3">
    <source>
        <dbReference type="ARBA" id="ARBA00022679"/>
    </source>
</evidence>
<evidence type="ECO:0000256" key="5">
    <source>
        <dbReference type="ARBA" id="ARBA00022741"/>
    </source>
</evidence>
<evidence type="ECO:0000256" key="10">
    <source>
        <dbReference type="ARBA" id="ARBA00023277"/>
    </source>
</evidence>
<keyword evidence="3" id="KW-0808">Transferase</keyword>
<dbReference type="KEGG" id="faf:OE104_12040"/>
<evidence type="ECO:0000256" key="7">
    <source>
        <dbReference type="ARBA" id="ARBA00022833"/>
    </source>
</evidence>
<dbReference type="FunFam" id="3.30.420.40:FF:000136">
    <property type="entry name" value="Putative fructokinase"/>
    <property type="match status" value="1"/>
</dbReference>
<dbReference type="PANTHER" id="PTHR42742:SF3">
    <property type="entry name" value="FRUCTOKINASE"/>
    <property type="match status" value="1"/>
</dbReference>
<sequence length="294" mass="32060">MIVKLGSIEAGGTKFVCAVGTETGEIIDRISIPTRTPEETIPEVLAFFQKHEIEAMGIGSFGPIDVKKSSPTYGNILNTPKLPWKDYPFLQKIQEKLQVPTGFTTDVNAAALGEYTYGAAKQTDSCLYITVGTGIGAGAVINGELLEGFSHPEMGHIIIRRHPDDNFEGGCPYHKDCLEGMAAGPAIEKRWGKKGVELTDRKEVWELEAYYIAQALVQYIMILCPEKIIIGGGVSQQETIFPLVREKVKELLGGYFTQPEVNEQIDDYIVPPGLENNAGIVGGLVLAKMALESK</sequence>
<evidence type="ECO:0000256" key="11">
    <source>
        <dbReference type="ARBA" id="ARBA00038887"/>
    </source>
</evidence>
<keyword evidence="9" id="KW-0460">Magnesium</keyword>
<keyword evidence="4" id="KW-0479">Metal-binding</keyword>
<gene>
    <name evidence="13" type="ORF">OE104_12040</name>
</gene>
<dbReference type="CDD" id="cd24067">
    <property type="entry name" value="ASKHA_NBD_ROK_BsFRK-like"/>
    <property type="match status" value="1"/>
</dbReference>
<evidence type="ECO:0000256" key="8">
    <source>
        <dbReference type="ARBA" id="ARBA00022840"/>
    </source>
</evidence>
<dbReference type="InterPro" id="IPR043129">
    <property type="entry name" value="ATPase_NBD"/>
</dbReference>
<proteinExistence type="inferred from homology"/>
<dbReference type="EC" id="2.7.1.4" evidence="11"/>
<dbReference type="GO" id="GO:0008865">
    <property type="term" value="F:fructokinase activity"/>
    <property type="evidence" value="ECO:0007669"/>
    <property type="project" value="UniProtKB-EC"/>
</dbReference>
<accession>A0A9E8RVT0</accession>
<dbReference type="GO" id="GO:0046872">
    <property type="term" value="F:metal ion binding"/>
    <property type="evidence" value="ECO:0007669"/>
    <property type="project" value="UniProtKB-KW"/>
</dbReference>
<keyword evidence="8" id="KW-0067">ATP-binding</keyword>
<comment type="similarity">
    <text evidence="2">Belongs to the ROK (NagC/XylR) family.</text>
</comment>
<dbReference type="RefSeq" id="WP_420842630.1">
    <property type="nucleotide sequence ID" value="NZ_CP106878.1"/>
</dbReference>
<dbReference type="InterPro" id="IPR049874">
    <property type="entry name" value="ROK_cs"/>
</dbReference>
<dbReference type="InterPro" id="IPR000600">
    <property type="entry name" value="ROK"/>
</dbReference>
<keyword evidence="14" id="KW-1185">Reference proteome</keyword>
<evidence type="ECO:0000256" key="9">
    <source>
        <dbReference type="ARBA" id="ARBA00022842"/>
    </source>
</evidence>
<dbReference type="FunFam" id="3.30.420.40:FF:000153">
    <property type="entry name" value="Putative fructokinase"/>
    <property type="match status" value="1"/>
</dbReference>
<evidence type="ECO:0000313" key="14">
    <source>
        <dbReference type="Proteomes" id="UP001164718"/>
    </source>
</evidence>
<protein>
    <recommendedName>
        <fullName evidence="11">fructokinase</fullName>
        <ecNumber evidence="11">2.7.1.4</ecNumber>
    </recommendedName>
</protein>